<gene>
    <name evidence="2" type="ORF">DPMN_044428</name>
</gene>
<evidence type="ECO:0000313" key="3">
    <source>
        <dbReference type="Proteomes" id="UP000828390"/>
    </source>
</evidence>
<comment type="caution">
    <text evidence="2">The sequence shown here is derived from an EMBL/GenBank/DDBJ whole genome shotgun (WGS) entry which is preliminary data.</text>
</comment>
<proteinExistence type="predicted"/>
<feature type="compositionally biased region" description="Polar residues" evidence="1">
    <location>
        <begin position="49"/>
        <end position="67"/>
    </location>
</feature>
<feature type="region of interest" description="Disordered" evidence="1">
    <location>
        <begin position="30"/>
        <end position="67"/>
    </location>
</feature>
<protein>
    <submittedName>
        <fullName evidence="2">Uncharacterized protein</fullName>
    </submittedName>
</protein>
<organism evidence="2 3">
    <name type="scientific">Dreissena polymorpha</name>
    <name type="common">Zebra mussel</name>
    <name type="synonym">Mytilus polymorpha</name>
    <dbReference type="NCBI Taxonomy" id="45954"/>
    <lineage>
        <taxon>Eukaryota</taxon>
        <taxon>Metazoa</taxon>
        <taxon>Spiralia</taxon>
        <taxon>Lophotrochozoa</taxon>
        <taxon>Mollusca</taxon>
        <taxon>Bivalvia</taxon>
        <taxon>Autobranchia</taxon>
        <taxon>Heteroconchia</taxon>
        <taxon>Euheterodonta</taxon>
        <taxon>Imparidentia</taxon>
        <taxon>Neoheterodontei</taxon>
        <taxon>Myida</taxon>
        <taxon>Dreissenoidea</taxon>
        <taxon>Dreissenidae</taxon>
        <taxon>Dreissena</taxon>
    </lineage>
</organism>
<dbReference type="AlphaFoldDB" id="A0A9D4D2D9"/>
<dbReference type="Proteomes" id="UP000828390">
    <property type="component" value="Unassembled WGS sequence"/>
</dbReference>
<reference evidence="2" key="2">
    <citation type="submission" date="2020-11" db="EMBL/GenBank/DDBJ databases">
        <authorList>
            <person name="McCartney M.A."/>
            <person name="Auch B."/>
            <person name="Kono T."/>
            <person name="Mallez S."/>
            <person name="Becker A."/>
            <person name="Gohl D.M."/>
            <person name="Silverstein K.A.T."/>
            <person name="Koren S."/>
            <person name="Bechman K.B."/>
            <person name="Herman A."/>
            <person name="Abrahante J.E."/>
            <person name="Garbe J."/>
        </authorList>
    </citation>
    <scope>NUCLEOTIDE SEQUENCE</scope>
    <source>
        <strain evidence="2">Duluth1</strain>
        <tissue evidence="2">Whole animal</tissue>
    </source>
</reference>
<sequence length="110" mass="12446">MLTGAMYTVTEKLSLPLLWKRIRNESRFRCPLGPRTAHSRDRVRDMQPQGHNTGSSPRTSQNTQRGKNTFAMCAKPPINIKVHCIGTMGKNTNDLYTVVLPVCDLFVIYP</sequence>
<reference evidence="2" key="1">
    <citation type="journal article" date="2019" name="bioRxiv">
        <title>The Genome of the Zebra Mussel, Dreissena polymorpha: A Resource for Invasive Species Research.</title>
        <authorList>
            <person name="McCartney M.A."/>
            <person name="Auch B."/>
            <person name="Kono T."/>
            <person name="Mallez S."/>
            <person name="Zhang Y."/>
            <person name="Obille A."/>
            <person name="Becker A."/>
            <person name="Abrahante J.E."/>
            <person name="Garbe J."/>
            <person name="Badalamenti J.P."/>
            <person name="Herman A."/>
            <person name="Mangelson H."/>
            <person name="Liachko I."/>
            <person name="Sullivan S."/>
            <person name="Sone E.D."/>
            <person name="Koren S."/>
            <person name="Silverstein K.A.T."/>
            <person name="Beckman K.B."/>
            <person name="Gohl D.M."/>
        </authorList>
    </citation>
    <scope>NUCLEOTIDE SEQUENCE</scope>
    <source>
        <strain evidence="2">Duluth1</strain>
        <tissue evidence="2">Whole animal</tissue>
    </source>
</reference>
<keyword evidence="3" id="KW-1185">Reference proteome</keyword>
<dbReference type="EMBL" id="JAIWYP010000011">
    <property type="protein sequence ID" value="KAH3737833.1"/>
    <property type="molecule type" value="Genomic_DNA"/>
</dbReference>
<name>A0A9D4D2D9_DREPO</name>
<evidence type="ECO:0000256" key="1">
    <source>
        <dbReference type="SAM" id="MobiDB-lite"/>
    </source>
</evidence>
<evidence type="ECO:0000313" key="2">
    <source>
        <dbReference type="EMBL" id="KAH3737833.1"/>
    </source>
</evidence>
<accession>A0A9D4D2D9</accession>